<dbReference type="InterPro" id="IPR016035">
    <property type="entry name" value="Acyl_Trfase/lysoPLipase"/>
</dbReference>
<evidence type="ECO:0000256" key="4">
    <source>
        <dbReference type="PROSITE-ProRule" id="PRU01161"/>
    </source>
</evidence>
<dbReference type="GO" id="GO:0016787">
    <property type="term" value="F:hydrolase activity"/>
    <property type="evidence" value="ECO:0007669"/>
    <property type="project" value="UniProtKB-UniRule"/>
</dbReference>
<sequence>MMVTFSLVARPKVGLVLGGGGALGLAHVGVIEVLEEMGIPVDIVTGVSIGSMVGAYYALGFDAAALDEITRSMDIFEVLDDANRRPYHNPIRRSHDWRTVVDVRFRKDFSAPEASGVSGAYSVEHFLDRIYWQSGFYENFRAFPRAFATSGTSLNTGERVVYTDGSLGRAVRASIAVPGVFTPALMDDGDLVVDGGVSGNFLIQEAIDLGADIIILVDLSDYDDNVADQPITTLSGLLSILMLRGREADQAVMPLVDIHIKPELDGFTPASFGDYVGLKERGRTAALAMEESLRLLAQRFATENIVPITAQVEENLLINEIKVLGLESNERAEQRLLSQLRIDLGQSASPDWVAMEVTRAANKNFYQRVRYWVHEQTLYLYAQEEPFLTFSGVLQLSSDFGLRVGTAIEVTSIENFGAIDANIYFGYQHGVEGLLYIDFFPGDLYWLNTYAKLSIFDSNTYASLIPNFNILNTERSLPGHYHAQVGVQFAYENYFYAQLGTEVGNWSSANVHNEHFLTYYGQNYIEGRFALVADQLNEQYYANRGYKAAAYYDVGFQKNAQDQGVYHRLAFDLRYIQPMPHGLSWLFASNGNLLFGENPNLYRYALLGGMLGERETYPLPGYAVGALTGRTMVGFRTALQYSFFLRFMIALEWYGYLLEEEVANPFSKENFYQSAGAKIVANLGFGYFDIGLYYNHTNRSAYLVSSLGARF</sequence>
<accession>A0A968GEQ3</accession>
<keyword evidence="2 4" id="KW-0442">Lipid degradation</keyword>
<evidence type="ECO:0000313" key="7">
    <source>
        <dbReference type="Proteomes" id="UP000778951"/>
    </source>
</evidence>
<dbReference type="PROSITE" id="PS51635">
    <property type="entry name" value="PNPLA"/>
    <property type="match status" value="1"/>
</dbReference>
<proteinExistence type="predicted"/>
<feature type="short sequence motif" description="DGA/G" evidence="4">
    <location>
        <begin position="194"/>
        <end position="196"/>
    </location>
</feature>
<dbReference type="Pfam" id="PF01734">
    <property type="entry name" value="Patatin"/>
    <property type="match status" value="1"/>
</dbReference>
<dbReference type="PANTHER" id="PTHR14226:SF76">
    <property type="entry name" value="NTE FAMILY PROTEIN RSSA"/>
    <property type="match status" value="1"/>
</dbReference>
<dbReference type="EMBL" id="JAATLM010000001">
    <property type="protein sequence ID" value="NIZ69236.1"/>
    <property type="molecule type" value="Genomic_DNA"/>
</dbReference>
<dbReference type="InterPro" id="IPR002641">
    <property type="entry name" value="PNPLA_dom"/>
</dbReference>
<keyword evidence="1 4" id="KW-0378">Hydrolase</keyword>
<evidence type="ECO:0000313" key="6">
    <source>
        <dbReference type="EMBL" id="NIZ69236.1"/>
    </source>
</evidence>
<dbReference type="Gene3D" id="3.40.1090.10">
    <property type="entry name" value="Cytosolic phospholipase A2 catalytic domain"/>
    <property type="match status" value="2"/>
</dbReference>
<comment type="caution">
    <text evidence="6">The sequence shown here is derived from an EMBL/GenBank/DDBJ whole genome shotgun (WGS) entry which is preliminary data.</text>
</comment>
<name>A0A968GEQ3_9SPIO</name>
<evidence type="ECO:0000256" key="3">
    <source>
        <dbReference type="ARBA" id="ARBA00023098"/>
    </source>
</evidence>
<dbReference type="PANTHER" id="PTHR14226">
    <property type="entry name" value="NEUROPATHY TARGET ESTERASE/SWISS CHEESE D.MELANOGASTER"/>
    <property type="match status" value="1"/>
</dbReference>
<reference evidence="6" key="1">
    <citation type="submission" date="2020-03" db="EMBL/GenBank/DDBJ databases">
        <title>Spirochaetal bacteria isolated from arthropods constitute a novel genus Entomospira genus novum within the order Spirochaetales.</title>
        <authorList>
            <person name="Grana-Miraglia L."/>
            <person name="Sikutova S."/>
            <person name="Fingerle V."/>
            <person name="Sing A."/>
            <person name="Castillo-Ramirez S."/>
            <person name="Margos G."/>
            <person name="Rudolf I."/>
        </authorList>
    </citation>
    <scope>NUCLEOTIDE SEQUENCE</scope>
    <source>
        <strain evidence="6">BR149</strain>
    </source>
</reference>
<protein>
    <recommendedName>
        <fullName evidence="5">PNPLA domain-containing protein</fullName>
    </recommendedName>
</protein>
<feature type="active site" description="Nucleophile" evidence="4">
    <location>
        <position position="48"/>
    </location>
</feature>
<dbReference type="AlphaFoldDB" id="A0A968GEQ3"/>
<keyword evidence="7" id="KW-1185">Reference proteome</keyword>
<dbReference type="RefSeq" id="WP_167695331.1">
    <property type="nucleotide sequence ID" value="NZ_CP118181.1"/>
</dbReference>
<evidence type="ECO:0000259" key="5">
    <source>
        <dbReference type="PROSITE" id="PS51635"/>
    </source>
</evidence>
<organism evidence="6 7">
    <name type="scientific">Entomospira culicis</name>
    <dbReference type="NCBI Taxonomy" id="2719989"/>
    <lineage>
        <taxon>Bacteria</taxon>
        <taxon>Pseudomonadati</taxon>
        <taxon>Spirochaetota</taxon>
        <taxon>Spirochaetia</taxon>
        <taxon>Spirochaetales</taxon>
        <taxon>Spirochaetaceae</taxon>
        <taxon>Entomospira</taxon>
    </lineage>
</organism>
<dbReference type="Proteomes" id="UP000778951">
    <property type="component" value="Unassembled WGS sequence"/>
</dbReference>
<dbReference type="GO" id="GO:0016042">
    <property type="term" value="P:lipid catabolic process"/>
    <property type="evidence" value="ECO:0007669"/>
    <property type="project" value="UniProtKB-UniRule"/>
</dbReference>
<keyword evidence="3 4" id="KW-0443">Lipid metabolism</keyword>
<feature type="short sequence motif" description="GXSXG" evidence="4">
    <location>
        <begin position="46"/>
        <end position="50"/>
    </location>
</feature>
<feature type="active site" description="Proton acceptor" evidence="4">
    <location>
        <position position="194"/>
    </location>
</feature>
<dbReference type="SUPFAM" id="SSF52151">
    <property type="entry name" value="FabD/lysophospholipase-like"/>
    <property type="match status" value="1"/>
</dbReference>
<feature type="domain" description="PNPLA" evidence="5">
    <location>
        <begin position="15"/>
        <end position="207"/>
    </location>
</feature>
<gene>
    <name evidence="6" type="ORF">HCT48_03280</name>
</gene>
<dbReference type="InterPro" id="IPR050301">
    <property type="entry name" value="NTE"/>
</dbReference>
<evidence type="ECO:0000256" key="2">
    <source>
        <dbReference type="ARBA" id="ARBA00022963"/>
    </source>
</evidence>
<feature type="short sequence motif" description="GXGXXG" evidence="4">
    <location>
        <begin position="19"/>
        <end position="24"/>
    </location>
</feature>
<evidence type="ECO:0000256" key="1">
    <source>
        <dbReference type="ARBA" id="ARBA00022801"/>
    </source>
</evidence>